<dbReference type="Proteomes" id="UP001078573">
    <property type="component" value="Unassembled WGS sequence"/>
</dbReference>
<protein>
    <submittedName>
        <fullName evidence="2">Sugar phosphate isomerase/epimerase</fullName>
    </submittedName>
</protein>
<name>A0A9Q4E7T0_BACSC</name>
<dbReference type="Pfam" id="PF01261">
    <property type="entry name" value="AP_endonuc_2"/>
    <property type="match status" value="1"/>
</dbReference>
<dbReference type="RefSeq" id="WP_268393907.1">
    <property type="nucleotide sequence ID" value="NZ_JARSKD010000026.1"/>
</dbReference>
<reference evidence="2" key="1">
    <citation type="submission" date="2022-02" db="EMBL/GenBank/DDBJ databases">
        <title>Crop Bioprotection Bacillus Genome Sequencing.</title>
        <authorList>
            <person name="Dunlap C."/>
        </authorList>
    </citation>
    <scope>NUCLEOTIDE SEQUENCE</scope>
    <source>
        <strain evidence="2">WR1O2A-53</strain>
    </source>
</reference>
<dbReference type="EMBL" id="JALAPQ010000032">
    <property type="protein sequence ID" value="MCY8459097.1"/>
    <property type="molecule type" value="Genomic_DNA"/>
</dbReference>
<evidence type="ECO:0000313" key="2">
    <source>
        <dbReference type="EMBL" id="MCY8459097.1"/>
    </source>
</evidence>
<keyword evidence="2" id="KW-0413">Isomerase</keyword>
<evidence type="ECO:0000259" key="1">
    <source>
        <dbReference type="Pfam" id="PF01261"/>
    </source>
</evidence>
<dbReference type="InterPro" id="IPR050312">
    <property type="entry name" value="IolE/XylAMocC-like"/>
</dbReference>
<dbReference type="PANTHER" id="PTHR12110:SF41">
    <property type="entry name" value="INOSOSE DEHYDRATASE"/>
    <property type="match status" value="1"/>
</dbReference>
<organism evidence="2 3">
    <name type="scientific">Bacillus spizizenii</name>
    <name type="common">Bacillus subtilis subsp. spizizenii</name>
    <dbReference type="NCBI Taxonomy" id="96241"/>
    <lineage>
        <taxon>Bacteria</taxon>
        <taxon>Bacillati</taxon>
        <taxon>Bacillota</taxon>
        <taxon>Bacilli</taxon>
        <taxon>Bacillales</taxon>
        <taxon>Bacillaceae</taxon>
        <taxon>Bacillus</taxon>
    </lineage>
</organism>
<gene>
    <name evidence="2" type="ORF">MOC89_19910</name>
</gene>
<sequence>MGREYGLCLWTFGSIPFEQKCRLAAEIGVDGVEVEGDISLNPKELAETLAAHHVKVLSVTPKNVDISSTNEEVRSKAVQYFLDLLDWAVDLGAPRICLHGDVGKVRGSGDDERDWSLLVESSKKIMAKAEELQIQVVFEVLNRYENHQVVTGEEALQFIRDVGSSKLDVLLDAYHMNIEEADPVKAIEMTGQKLGVYHVADSNRQAIGNGHANLKEQIEALHSIGYKGPIIMEMVAAGPDPFTPVKGNSYLEVVTGYFKSSLETLRSWEGLKI</sequence>
<proteinExistence type="predicted"/>
<dbReference type="InterPro" id="IPR013022">
    <property type="entry name" value="Xyl_isomerase-like_TIM-brl"/>
</dbReference>
<dbReference type="GO" id="GO:0016853">
    <property type="term" value="F:isomerase activity"/>
    <property type="evidence" value="ECO:0007669"/>
    <property type="project" value="UniProtKB-KW"/>
</dbReference>
<dbReference type="SUPFAM" id="SSF51658">
    <property type="entry name" value="Xylose isomerase-like"/>
    <property type="match status" value="1"/>
</dbReference>
<accession>A0A9Q4E7T0</accession>
<dbReference type="Gene3D" id="3.20.20.150">
    <property type="entry name" value="Divalent-metal-dependent TIM barrel enzymes"/>
    <property type="match status" value="1"/>
</dbReference>
<feature type="domain" description="Xylose isomerase-like TIM barrel" evidence="1">
    <location>
        <begin position="22"/>
        <end position="238"/>
    </location>
</feature>
<comment type="caution">
    <text evidence="2">The sequence shown here is derived from an EMBL/GenBank/DDBJ whole genome shotgun (WGS) entry which is preliminary data.</text>
</comment>
<evidence type="ECO:0000313" key="3">
    <source>
        <dbReference type="Proteomes" id="UP001078573"/>
    </source>
</evidence>
<dbReference type="PANTHER" id="PTHR12110">
    <property type="entry name" value="HYDROXYPYRUVATE ISOMERASE"/>
    <property type="match status" value="1"/>
</dbReference>
<dbReference type="AlphaFoldDB" id="A0A9Q4E7T0"/>
<dbReference type="InterPro" id="IPR036237">
    <property type="entry name" value="Xyl_isomerase-like_sf"/>
</dbReference>